<dbReference type="Proteomes" id="UP000278475">
    <property type="component" value="Unassembled WGS sequence"/>
</dbReference>
<dbReference type="Pfam" id="PF05916">
    <property type="entry name" value="Sld5"/>
    <property type="match status" value="1"/>
</dbReference>
<reference evidence="2 3" key="1">
    <citation type="submission" date="2018-06" db="EMBL/GenBank/DDBJ databases">
        <title>Extensive metabolic versatility and redundancy in microbially diverse, dynamic hydrothermal sediments.</title>
        <authorList>
            <person name="Dombrowski N."/>
            <person name="Teske A."/>
            <person name="Baker B.J."/>
        </authorList>
    </citation>
    <scope>NUCLEOTIDE SEQUENCE [LARGE SCALE GENOMIC DNA]</scope>
    <source>
        <strain evidence="2">B66_G16</strain>
    </source>
</reference>
<gene>
    <name evidence="2" type="ORF">DRJ31_02230</name>
</gene>
<dbReference type="SUPFAM" id="SSF158573">
    <property type="entry name" value="GINS helical bundle-like"/>
    <property type="match status" value="1"/>
</dbReference>
<name>A0A497EU88_9CREN</name>
<comment type="caution">
    <text evidence="2">The sequence shown here is derived from an EMBL/GenBank/DDBJ whole genome shotgun (WGS) entry which is preliminary data.</text>
</comment>
<protein>
    <recommendedName>
        <fullName evidence="1">GINS subunit domain-containing protein</fullName>
    </recommendedName>
</protein>
<dbReference type="EMBL" id="QMQV01000011">
    <property type="protein sequence ID" value="RLE50188.1"/>
    <property type="molecule type" value="Genomic_DNA"/>
</dbReference>
<evidence type="ECO:0000313" key="2">
    <source>
        <dbReference type="EMBL" id="RLE50188.1"/>
    </source>
</evidence>
<dbReference type="SUPFAM" id="SSF160059">
    <property type="entry name" value="PriA/YqbF domain"/>
    <property type="match status" value="1"/>
</dbReference>
<proteinExistence type="predicted"/>
<dbReference type="Gene3D" id="3.40.5.50">
    <property type="match status" value="1"/>
</dbReference>
<feature type="domain" description="GINS subunit" evidence="1">
    <location>
        <begin position="78"/>
        <end position="176"/>
    </location>
</feature>
<dbReference type="AlphaFoldDB" id="A0A497EU88"/>
<evidence type="ECO:0000259" key="1">
    <source>
        <dbReference type="Pfam" id="PF05916"/>
    </source>
</evidence>
<dbReference type="CDD" id="cd11714">
    <property type="entry name" value="GINS_A_archaea"/>
    <property type="match status" value="1"/>
</dbReference>
<sequence>MITSAIRAQDLSYEEAQVDVVFIKPCPQVKVAEEVLGPFNEGVETKLPLWLAMSLANQGIVRLRQDSSRSLVELSKSAWREERSDTLLPVDPDFYSKLRSYLKELKLKVEKSPSQQALNEQRQAEIKANDLVNCRLQKIVKMALDKNPPKNLVDNMTTEEKVFFNSLRELIEKWRGLILGI</sequence>
<dbReference type="InterPro" id="IPR021151">
    <property type="entry name" value="GINS_A"/>
</dbReference>
<dbReference type="InterPro" id="IPR036224">
    <property type="entry name" value="GINS_bundle-like_dom_sf"/>
</dbReference>
<accession>A0A497EU88</accession>
<evidence type="ECO:0000313" key="3">
    <source>
        <dbReference type="Proteomes" id="UP000278475"/>
    </source>
</evidence>
<organism evidence="2 3">
    <name type="scientific">Thermoproteota archaeon</name>
    <dbReference type="NCBI Taxonomy" id="2056631"/>
    <lineage>
        <taxon>Archaea</taxon>
        <taxon>Thermoproteota</taxon>
    </lineage>
</organism>
<dbReference type="Gene3D" id="1.20.58.1030">
    <property type="match status" value="1"/>
</dbReference>